<dbReference type="EMBL" id="SOBK01000008">
    <property type="protein sequence ID" value="TDT87407.1"/>
    <property type="molecule type" value="Genomic_DNA"/>
</dbReference>
<dbReference type="EMBL" id="CP014206">
    <property type="protein sequence ID" value="AMK09912.1"/>
    <property type="molecule type" value="Genomic_DNA"/>
</dbReference>
<sequence length="584" mass="64930">MKHFSRVETHTALAVLALLALFAMTGCAARTGTPELPPASPMTETARLDYDYLVYQDLIHQLQRHIQEGESSKLTVEQVNDLHARAVEALDRVIAAAPSPQLYADKAAMFWNHPDGTGQSRNALKEGLERFPDNRMLTVYLANSYVADNRVDDAISVMDNYLDRHQDDLEARERLGQMLMDAGRDAEALDVLKQIPEKDRTADALYAMGRVQGNLGMRKAAIANLKKAVAIDPEYTEAMVELAYQYELAKDYVAAEEIYSTILDQSESFPEARLRLINLNLKLNDPGKALDLALSGPPTKSFILDAVLMFINDGFFAQGSTVLDMLTSGGAVPAEYYFYKAVIADEGENDPAKAMGFLDQVDKTDRLYPHALRFKAQLLAAQGKDAEALAMAAEGKRLYPDASIFYILEAGLLKQTGDLSGAELSLRQGLARLPNDPELTYELAMVYEALGRRPEGLALMETVIRAHPDHANALNYVGYTLAEENRELDRALVLVTKASALDPENGYILDSVAWVHFKKNDLAKAWEYIRYAVDVVEKDPTIWEHYGDIAAALGKVKEARKGYNFSLKFQSPQADEVREKLKQL</sequence>
<evidence type="ECO:0000313" key="7">
    <source>
        <dbReference type="Proteomes" id="UP000055611"/>
    </source>
</evidence>
<evidence type="ECO:0000256" key="4">
    <source>
        <dbReference type="SAM" id="SignalP"/>
    </source>
</evidence>
<dbReference type="Pfam" id="PF13432">
    <property type="entry name" value="TPR_16"/>
    <property type="match status" value="2"/>
</dbReference>
<dbReference type="PANTHER" id="PTHR44227">
    <property type="match status" value="1"/>
</dbReference>
<dbReference type="Proteomes" id="UP000055611">
    <property type="component" value="Chromosome"/>
</dbReference>
<dbReference type="RefSeq" id="WP_066799499.1">
    <property type="nucleotide sequence ID" value="NZ_SOBK01000008.1"/>
</dbReference>
<keyword evidence="7" id="KW-1185">Reference proteome</keyword>
<gene>
    <name evidence="5" type="ORF">AWY79_01685</name>
    <name evidence="6" type="ORF">EDC59_10872</name>
</gene>
<dbReference type="Pfam" id="PF13181">
    <property type="entry name" value="TPR_8"/>
    <property type="match status" value="1"/>
</dbReference>
<dbReference type="Gene3D" id="1.25.40.10">
    <property type="entry name" value="Tetratricopeptide repeat domain"/>
    <property type="match status" value="2"/>
</dbReference>
<evidence type="ECO:0000313" key="8">
    <source>
        <dbReference type="Proteomes" id="UP000295506"/>
    </source>
</evidence>
<dbReference type="GO" id="GO:0000030">
    <property type="term" value="F:mannosyltransferase activity"/>
    <property type="evidence" value="ECO:0007669"/>
    <property type="project" value="TreeGrafter"/>
</dbReference>
<accession>A0A140D9P5</accession>
<feature type="signal peptide" evidence="4">
    <location>
        <begin position="1"/>
        <end position="28"/>
    </location>
</feature>
<dbReference type="Proteomes" id="UP000295506">
    <property type="component" value="Unassembled WGS sequence"/>
</dbReference>
<evidence type="ECO:0000313" key="5">
    <source>
        <dbReference type="EMBL" id="AMK09912.1"/>
    </source>
</evidence>
<evidence type="ECO:0000313" key="6">
    <source>
        <dbReference type="EMBL" id="TDT87407.1"/>
    </source>
</evidence>
<dbReference type="OrthoDB" id="9766710at2"/>
<keyword evidence="1" id="KW-0677">Repeat</keyword>
<evidence type="ECO:0000256" key="1">
    <source>
        <dbReference type="ARBA" id="ARBA00022737"/>
    </source>
</evidence>
<keyword evidence="2 3" id="KW-0802">TPR repeat</keyword>
<dbReference type="GO" id="GO:0030968">
    <property type="term" value="P:endoplasmic reticulum unfolded protein response"/>
    <property type="evidence" value="ECO:0007669"/>
    <property type="project" value="TreeGrafter"/>
</dbReference>
<dbReference type="KEGG" id="dej:AWY79_01685"/>
<feature type="chain" id="PRO_5044548690" evidence="4">
    <location>
        <begin position="29"/>
        <end position="584"/>
    </location>
</feature>
<feature type="repeat" description="TPR" evidence="3">
    <location>
        <begin position="202"/>
        <end position="235"/>
    </location>
</feature>
<name>A0A140D9P5_9BACT</name>
<dbReference type="PANTHER" id="PTHR44227:SF3">
    <property type="entry name" value="PROTEIN O-MANNOSYL-TRANSFERASE TMTC4"/>
    <property type="match status" value="1"/>
</dbReference>
<evidence type="ECO:0000256" key="2">
    <source>
        <dbReference type="ARBA" id="ARBA00022803"/>
    </source>
</evidence>
<evidence type="ECO:0000256" key="3">
    <source>
        <dbReference type="PROSITE-ProRule" id="PRU00339"/>
    </source>
</evidence>
<dbReference type="GO" id="GO:0035269">
    <property type="term" value="P:protein O-linked glycosylation via mannose"/>
    <property type="evidence" value="ECO:0007669"/>
    <property type="project" value="TreeGrafter"/>
</dbReference>
<dbReference type="SUPFAM" id="SSF48452">
    <property type="entry name" value="TPR-like"/>
    <property type="match status" value="2"/>
</dbReference>
<dbReference type="PROSITE" id="PS51257">
    <property type="entry name" value="PROKAR_LIPOPROTEIN"/>
    <property type="match status" value="1"/>
</dbReference>
<keyword evidence="4" id="KW-0732">Signal</keyword>
<proteinExistence type="predicted"/>
<dbReference type="PROSITE" id="PS50005">
    <property type="entry name" value="TPR"/>
    <property type="match status" value="1"/>
</dbReference>
<reference evidence="6 8" key="2">
    <citation type="submission" date="2019-03" db="EMBL/GenBank/DDBJ databases">
        <title>Genomic Encyclopedia of Type Strains, Phase IV (KMG-IV): sequencing the most valuable type-strain genomes for metagenomic binning, comparative biology and taxonomic classification.</title>
        <authorList>
            <person name="Goeker M."/>
        </authorList>
    </citation>
    <scope>NUCLEOTIDE SEQUENCE [LARGE SCALE GENOMIC DNA]</scope>
    <source>
        <strain evidence="6 8">DSM 101483</strain>
    </source>
</reference>
<dbReference type="AlphaFoldDB" id="A0A140D9P5"/>
<dbReference type="InterPro" id="IPR019734">
    <property type="entry name" value="TPR_rpt"/>
</dbReference>
<dbReference type="SMART" id="SM00028">
    <property type="entry name" value="TPR"/>
    <property type="match status" value="7"/>
</dbReference>
<dbReference type="InterPro" id="IPR052346">
    <property type="entry name" value="O-mannosyl-transferase_TMTC"/>
</dbReference>
<dbReference type="Pfam" id="PF14559">
    <property type="entry name" value="TPR_19"/>
    <property type="match status" value="1"/>
</dbReference>
<dbReference type="InterPro" id="IPR011990">
    <property type="entry name" value="TPR-like_helical_dom_sf"/>
</dbReference>
<protein>
    <submittedName>
        <fullName evidence="6">Tetratricopeptide repeat protein</fullName>
    </submittedName>
</protein>
<reference evidence="5 7" key="1">
    <citation type="journal article" date="2016" name="Front. Microbiol.">
        <title>Genome Sequence of the Piezophilic, Mesophilic Sulfate-Reducing Bacterium Desulfovibrio indicus J2T.</title>
        <authorList>
            <person name="Cao J."/>
            <person name="Maignien L."/>
            <person name="Shao Z."/>
            <person name="Alain K."/>
            <person name="Jebbar M."/>
        </authorList>
    </citation>
    <scope>NUCLEOTIDE SEQUENCE [LARGE SCALE GENOMIC DNA]</scope>
    <source>
        <strain evidence="5 7">J2</strain>
    </source>
</reference>
<organism evidence="6 8">
    <name type="scientific">Pseudodesulfovibrio indicus</name>
    <dbReference type="NCBI Taxonomy" id="1716143"/>
    <lineage>
        <taxon>Bacteria</taxon>
        <taxon>Pseudomonadati</taxon>
        <taxon>Thermodesulfobacteriota</taxon>
        <taxon>Desulfovibrionia</taxon>
        <taxon>Desulfovibrionales</taxon>
        <taxon>Desulfovibrionaceae</taxon>
    </lineage>
</organism>